<reference evidence="2" key="1">
    <citation type="submission" date="2017-09" db="EMBL/GenBank/DDBJ databases">
        <title>Depth-based differentiation of microbial function through sediment-hosted aquifers and enrichment of novel symbionts in the deep terrestrial subsurface.</title>
        <authorList>
            <person name="Probst A.J."/>
            <person name="Ladd B."/>
            <person name="Jarett J.K."/>
            <person name="Geller-Mcgrath D.E."/>
            <person name="Sieber C.M.K."/>
            <person name="Emerson J.B."/>
            <person name="Anantharaman K."/>
            <person name="Thomas B.C."/>
            <person name="Malmstrom R."/>
            <person name="Stieglmeier M."/>
            <person name="Klingl A."/>
            <person name="Woyke T."/>
            <person name="Ryan C.M."/>
            <person name="Banfield J.F."/>
        </authorList>
    </citation>
    <scope>NUCLEOTIDE SEQUENCE [LARGE SCALE GENOMIC DNA]</scope>
</reference>
<proteinExistence type="predicted"/>
<dbReference type="CDD" id="cd14820">
    <property type="entry name" value="TRAX"/>
    <property type="match status" value="1"/>
</dbReference>
<gene>
    <name evidence="1" type="ORF">COW28_01785</name>
</gene>
<comment type="caution">
    <text evidence="1">The sequence shown here is derived from an EMBL/GenBank/DDBJ whole genome shotgun (WGS) entry which is preliminary data.</text>
</comment>
<evidence type="ECO:0008006" key="3">
    <source>
        <dbReference type="Google" id="ProtNLM"/>
    </source>
</evidence>
<evidence type="ECO:0000313" key="1">
    <source>
        <dbReference type="EMBL" id="PIW33958.1"/>
    </source>
</evidence>
<dbReference type="Proteomes" id="UP000230025">
    <property type="component" value="Unassembled WGS sequence"/>
</dbReference>
<evidence type="ECO:0000313" key="2">
    <source>
        <dbReference type="Proteomes" id="UP000230025"/>
    </source>
</evidence>
<dbReference type="SUPFAM" id="SSF74784">
    <property type="entry name" value="Translin"/>
    <property type="match status" value="1"/>
</dbReference>
<dbReference type="InterPro" id="IPR036081">
    <property type="entry name" value="Translin_sf"/>
</dbReference>
<dbReference type="EMBL" id="PFFY01000080">
    <property type="protein sequence ID" value="PIW33958.1"/>
    <property type="molecule type" value="Genomic_DNA"/>
</dbReference>
<organism evidence="1 2">
    <name type="scientific">bacterium (Candidatus Ratteibacteria) CG15_BIG_FIL_POST_REV_8_21_14_020_41_12</name>
    <dbReference type="NCBI Taxonomy" id="2014291"/>
    <lineage>
        <taxon>Bacteria</taxon>
        <taxon>Candidatus Ratteibacteria</taxon>
    </lineage>
</organism>
<accession>A0A2M7GZT9</accession>
<name>A0A2M7GZT9_9BACT</name>
<sequence length="201" mass="23378">MEKLDKIGLRIKKVFDGKDQCREKALVLSRQVIRLSSEIIKMTHRGKFPEAFGILKKSRKTLKDAQESLKIYSDIYYAGFLQAAEKEYAEASIFFSIIKKKNLPTPETLKIGESSYLCGMGEAIGEMRRYILDSIRKDKLTDCERSLDLMDELYYFLFSFDYPEPLVRGLRRTVDNARGIIERTRADVTNSVRQKRLEEKL</sequence>
<dbReference type="Gene3D" id="1.20.58.2140">
    <property type="match status" value="1"/>
</dbReference>
<dbReference type="AlphaFoldDB" id="A0A2M7GZT9"/>
<protein>
    <recommendedName>
        <fullName evidence="3">Haloacid dehalogenase</fullName>
    </recommendedName>
</protein>
<dbReference type="GO" id="GO:0043565">
    <property type="term" value="F:sequence-specific DNA binding"/>
    <property type="evidence" value="ECO:0007669"/>
    <property type="project" value="InterPro"/>
</dbReference>